<accession>L8GAX9</accession>
<reference evidence="2" key="1">
    <citation type="submission" date="2010-09" db="EMBL/GenBank/DDBJ databases">
        <title>The genome sequence of Geomyces destructans 20631-21.</title>
        <authorList>
            <consortium name="The Broad Institute Genome Sequencing Platform"/>
            <person name="Cuomo C.A."/>
            <person name="Blehert D.S."/>
            <person name="Lorch J.M."/>
            <person name="Young S.K."/>
            <person name="Zeng Q."/>
            <person name="Gargeya S."/>
            <person name="Fitzgerald M."/>
            <person name="Haas B."/>
            <person name="Abouelleil A."/>
            <person name="Alvarado L."/>
            <person name="Arachchi H.M."/>
            <person name="Berlin A."/>
            <person name="Brown A."/>
            <person name="Chapman S.B."/>
            <person name="Chen Z."/>
            <person name="Dunbar C."/>
            <person name="Freedman E."/>
            <person name="Gearin G."/>
            <person name="Gellesch M."/>
            <person name="Goldberg J."/>
            <person name="Griggs A."/>
            <person name="Gujja S."/>
            <person name="Heiman D."/>
            <person name="Howarth C."/>
            <person name="Larson L."/>
            <person name="Lui A."/>
            <person name="MacDonald P.J.P."/>
            <person name="Montmayeur A."/>
            <person name="Murphy C."/>
            <person name="Neiman D."/>
            <person name="Pearson M."/>
            <person name="Priest M."/>
            <person name="Roberts A."/>
            <person name="Saif S."/>
            <person name="Shea T."/>
            <person name="Shenoy N."/>
            <person name="Sisk P."/>
            <person name="Stolte C."/>
            <person name="Sykes S."/>
            <person name="Wortman J."/>
            <person name="Nusbaum C."/>
            <person name="Birren B."/>
        </authorList>
    </citation>
    <scope>NUCLEOTIDE SEQUENCE [LARGE SCALE GENOMIC DNA]</scope>
    <source>
        <strain evidence="2">ATCC MYA-4855 / 20631-21</strain>
    </source>
</reference>
<keyword evidence="2" id="KW-1185">Reference proteome</keyword>
<dbReference type="VEuPathDB" id="FungiDB:GMDG_04616"/>
<dbReference type="Proteomes" id="UP000011064">
    <property type="component" value="Unassembled WGS sequence"/>
</dbReference>
<name>L8GAX9_PSED2</name>
<organism evidence="1 2">
    <name type="scientific">Pseudogymnoascus destructans (strain ATCC MYA-4855 / 20631-21)</name>
    <name type="common">Bat white-nose syndrome fungus</name>
    <name type="synonym">Geomyces destructans</name>
    <dbReference type="NCBI Taxonomy" id="658429"/>
    <lineage>
        <taxon>Eukaryota</taxon>
        <taxon>Fungi</taxon>
        <taxon>Dikarya</taxon>
        <taxon>Ascomycota</taxon>
        <taxon>Pezizomycotina</taxon>
        <taxon>Leotiomycetes</taxon>
        <taxon>Thelebolales</taxon>
        <taxon>Thelebolaceae</taxon>
        <taxon>Pseudogymnoascus</taxon>
    </lineage>
</organism>
<evidence type="ECO:0000313" key="1">
    <source>
        <dbReference type="EMBL" id="ELR10227.1"/>
    </source>
</evidence>
<dbReference type="InParanoid" id="L8GAX9"/>
<protein>
    <submittedName>
        <fullName evidence="1">Uncharacterized protein</fullName>
    </submittedName>
</protein>
<dbReference type="AlphaFoldDB" id="L8GAX9"/>
<gene>
    <name evidence="1" type="ORF">GMDG_04616</name>
</gene>
<evidence type="ECO:0000313" key="2">
    <source>
        <dbReference type="Proteomes" id="UP000011064"/>
    </source>
</evidence>
<dbReference type="EMBL" id="GL573254">
    <property type="protein sequence ID" value="ELR10227.1"/>
    <property type="molecule type" value="Genomic_DNA"/>
</dbReference>
<proteinExistence type="predicted"/>
<sequence>MATTQKVVDALAEKTPGFDDTWYRVLKEWTADFGDFGLPLMPRDAAAAGWIYASAVGRILAKGGSSPAGWIS</sequence>
<dbReference type="HOGENOM" id="CLU_2723271_0_0_1"/>